<feature type="chain" id="PRO_5002693893" evidence="4">
    <location>
        <begin position="23"/>
        <end position="211"/>
    </location>
</feature>
<keyword evidence="5" id="KW-0255">Endonuclease</keyword>
<keyword evidence="4" id="KW-0732">Signal</keyword>
<evidence type="ECO:0000313" key="6">
    <source>
        <dbReference type="Proteomes" id="UP000005856"/>
    </source>
</evidence>
<dbReference type="eggNOG" id="COG2356">
    <property type="taxonomic scope" value="Bacteria"/>
</dbReference>
<accession>A6F3H3</accession>
<keyword evidence="2" id="KW-0540">Nuclease</keyword>
<evidence type="ECO:0000256" key="2">
    <source>
        <dbReference type="ARBA" id="ARBA00022722"/>
    </source>
</evidence>
<proteinExistence type="inferred from homology"/>
<dbReference type="AlphaFoldDB" id="A6F3H3"/>
<dbReference type="GO" id="GO:0016787">
    <property type="term" value="F:hydrolase activity"/>
    <property type="evidence" value="ECO:0007669"/>
    <property type="project" value="UniProtKB-KW"/>
</dbReference>
<dbReference type="STRING" id="443152.MDG893_01645"/>
<evidence type="ECO:0000313" key="5">
    <source>
        <dbReference type="EMBL" id="EDM46675.1"/>
    </source>
</evidence>
<organism evidence="5 6">
    <name type="scientific">Marinobacter algicola DG893</name>
    <dbReference type="NCBI Taxonomy" id="443152"/>
    <lineage>
        <taxon>Bacteria</taxon>
        <taxon>Pseudomonadati</taxon>
        <taxon>Pseudomonadota</taxon>
        <taxon>Gammaproteobacteria</taxon>
        <taxon>Pseudomonadales</taxon>
        <taxon>Marinobacteraceae</taxon>
        <taxon>Marinobacter</taxon>
    </lineage>
</organism>
<name>A6F3H3_9GAMM</name>
<dbReference type="SUPFAM" id="SSF54060">
    <property type="entry name" value="His-Me finger endonucleases"/>
    <property type="match status" value="1"/>
</dbReference>
<dbReference type="OrthoDB" id="9800417at2"/>
<dbReference type="InterPro" id="IPR044925">
    <property type="entry name" value="His-Me_finger_sf"/>
</dbReference>
<dbReference type="Proteomes" id="UP000005856">
    <property type="component" value="Unassembled WGS sequence"/>
</dbReference>
<dbReference type="PANTHER" id="PTHR33607">
    <property type="entry name" value="ENDONUCLEASE-1"/>
    <property type="match status" value="1"/>
</dbReference>
<evidence type="ECO:0000256" key="3">
    <source>
        <dbReference type="ARBA" id="ARBA00022801"/>
    </source>
</evidence>
<dbReference type="PANTHER" id="PTHR33607:SF2">
    <property type="entry name" value="ENDONUCLEASE-1"/>
    <property type="match status" value="1"/>
</dbReference>
<feature type="signal peptide" evidence="4">
    <location>
        <begin position="1"/>
        <end position="22"/>
    </location>
</feature>
<dbReference type="Pfam" id="PF04231">
    <property type="entry name" value="Endonuclease_1"/>
    <property type="match status" value="1"/>
</dbReference>
<protein>
    <submittedName>
        <fullName evidence="5">Endonuclease I</fullName>
    </submittedName>
</protein>
<dbReference type="EMBL" id="ABCP01000032">
    <property type="protein sequence ID" value="EDM46675.1"/>
    <property type="molecule type" value="Genomic_DNA"/>
</dbReference>
<dbReference type="RefSeq" id="WP_007154807.1">
    <property type="nucleotide sequence ID" value="NZ_ABCP01000032.1"/>
</dbReference>
<reference evidence="5 6" key="1">
    <citation type="submission" date="2007-06" db="EMBL/GenBank/DDBJ databases">
        <authorList>
            <person name="Green D."/>
            <person name="Ferriera S."/>
            <person name="Johnson J."/>
            <person name="Kravitz S."/>
            <person name="Beeson K."/>
            <person name="Sutton G."/>
            <person name="Rogers Y.-H."/>
            <person name="Friedman R."/>
            <person name="Frazier M."/>
            <person name="Venter J.C."/>
        </authorList>
    </citation>
    <scope>NUCLEOTIDE SEQUENCE [LARGE SCALE GENOMIC DNA]</scope>
    <source>
        <strain evidence="5 6">DG893</strain>
    </source>
</reference>
<keyword evidence="6" id="KW-1185">Reference proteome</keyword>
<dbReference type="InterPro" id="IPR007346">
    <property type="entry name" value="Endonuclease-I"/>
</dbReference>
<comment type="caution">
    <text evidence="5">The sequence shown here is derived from an EMBL/GenBank/DDBJ whole genome shotgun (WGS) entry which is preliminary data.</text>
</comment>
<sequence length="211" mass="23742">MKTKNVVLVALAALLVPSLVISQNTRFSDPDTVVNNEFWGNLYAQGGTSFFCGTPFERKGFVLTEGYVYPLAEVRNALGCGTSSQCDDDDRYRQIASDLHNMVPVRSRIEMSRRNAIYEELGDTSSPDECGIRESAQFFEPPQRVKGDIARTVAYMVDTYDLPWAGASRVFKSWNQIDPPDDRELVRHRQVADIQGNENPFVLDPGRIENL</sequence>
<keyword evidence="3" id="KW-0378">Hydrolase</keyword>
<comment type="similarity">
    <text evidence="1">Belongs to the EndA/NucM nuclease family.</text>
</comment>
<evidence type="ECO:0000256" key="1">
    <source>
        <dbReference type="ARBA" id="ARBA00006429"/>
    </source>
</evidence>
<gene>
    <name evidence="5" type="ORF">MDG893_01645</name>
</gene>
<dbReference type="GO" id="GO:0004519">
    <property type="term" value="F:endonuclease activity"/>
    <property type="evidence" value="ECO:0007669"/>
    <property type="project" value="UniProtKB-KW"/>
</dbReference>
<evidence type="ECO:0000256" key="4">
    <source>
        <dbReference type="SAM" id="SignalP"/>
    </source>
</evidence>